<dbReference type="InterPro" id="IPR018389">
    <property type="entry name" value="DctP_fam"/>
</dbReference>
<dbReference type="GO" id="GO:0055085">
    <property type="term" value="P:transmembrane transport"/>
    <property type="evidence" value="ECO:0007669"/>
    <property type="project" value="InterPro"/>
</dbReference>
<dbReference type="GO" id="GO:0031317">
    <property type="term" value="C:tripartite ATP-independent periplasmic transporter complex"/>
    <property type="evidence" value="ECO:0007669"/>
    <property type="project" value="InterPro"/>
</dbReference>
<evidence type="ECO:0000313" key="5">
    <source>
        <dbReference type="EMBL" id="HFC03690.1"/>
    </source>
</evidence>
<evidence type="ECO:0000256" key="3">
    <source>
        <dbReference type="PIRSR" id="PIRSR039026-2"/>
    </source>
</evidence>
<gene>
    <name evidence="5" type="ORF">ENJ74_02345</name>
</gene>
<dbReference type="InterPro" id="IPR026289">
    <property type="entry name" value="SBP_TakP-like"/>
</dbReference>
<feature type="binding site" evidence="2">
    <location>
        <position position="151"/>
    </location>
    <ligand>
        <name>substrate</name>
    </ligand>
</feature>
<evidence type="ECO:0000256" key="2">
    <source>
        <dbReference type="PIRSR" id="PIRSR039026-1"/>
    </source>
</evidence>
<protein>
    <submittedName>
        <fullName evidence="5">ABC transporter substrate-binding protein</fullName>
    </submittedName>
</protein>
<dbReference type="Gene3D" id="3.40.190.10">
    <property type="entry name" value="Periplasmic binding protein-like II"/>
    <property type="match status" value="1"/>
</dbReference>
<dbReference type="PIRSF" id="PIRSF039026">
    <property type="entry name" value="SiaP"/>
    <property type="match status" value="1"/>
</dbReference>
<name>A0A7V2WLD4_9BACT</name>
<dbReference type="AlphaFoldDB" id="A0A7V2WLD4"/>
<dbReference type="GO" id="GO:0046872">
    <property type="term" value="F:metal ion binding"/>
    <property type="evidence" value="ECO:0007669"/>
    <property type="project" value="UniProtKB-KW"/>
</dbReference>
<feature type="binding site" evidence="2">
    <location>
        <position position="172"/>
    </location>
    <ligand>
        <name>substrate</name>
    </ligand>
</feature>
<organism evidence="5">
    <name type="scientific">Nitratifractor salsuginis</name>
    <dbReference type="NCBI Taxonomy" id="269261"/>
    <lineage>
        <taxon>Bacteria</taxon>
        <taxon>Pseudomonadati</taxon>
        <taxon>Campylobacterota</taxon>
        <taxon>Epsilonproteobacteria</taxon>
        <taxon>Campylobacterales</taxon>
        <taxon>Sulfurovaceae</taxon>
        <taxon>Nitratifractor</taxon>
    </lineage>
</organism>
<evidence type="ECO:0000256" key="1">
    <source>
        <dbReference type="ARBA" id="ARBA00022729"/>
    </source>
</evidence>
<dbReference type="Proteomes" id="UP000885722">
    <property type="component" value="Unassembled WGS sequence"/>
</dbReference>
<dbReference type="Pfam" id="PF03480">
    <property type="entry name" value="DctP"/>
    <property type="match status" value="1"/>
</dbReference>
<feature type="binding site" evidence="3">
    <location>
        <position position="234"/>
    </location>
    <ligand>
        <name>substrate</name>
    </ligand>
</feature>
<dbReference type="InterPro" id="IPR038404">
    <property type="entry name" value="TRAP_DctP_sf"/>
</dbReference>
<proteinExistence type="predicted"/>
<dbReference type="EMBL" id="DRNO01000155">
    <property type="protein sequence ID" value="HFC03690.1"/>
    <property type="molecule type" value="Genomic_DNA"/>
</dbReference>
<evidence type="ECO:0000256" key="4">
    <source>
        <dbReference type="SAM" id="SignalP"/>
    </source>
</evidence>
<feature type="signal peptide" evidence="4">
    <location>
        <begin position="1"/>
        <end position="24"/>
    </location>
</feature>
<reference evidence="5" key="1">
    <citation type="journal article" date="2020" name="mSystems">
        <title>Genome- and Community-Level Interaction Insights into Carbon Utilization and Element Cycling Functions of Hydrothermarchaeota in Hydrothermal Sediment.</title>
        <authorList>
            <person name="Zhou Z."/>
            <person name="Liu Y."/>
            <person name="Xu W."/>
            <person name="Pan J."/>
            <person name="Luo Z.H."/>
            <person name="Li M."/>
        </authorList>
    </citation>
    <scope>NUCLEOTIDE SEQUENCE [LARGE SCALE GENOMIC DNA]</scope>
    <source>
        <strain evidence="5">HyVt-513</strain>
    </source>
</reference>
<sequence length="359" mass="40849">MKKTMLKLSAVAAAAMLLASPLAAKKIRWKLAETWPSTLTPLASPPAKLAAWMKEMSNGEFIIKVEGKEKHKAPLGILDMVKGGQYQMGHSGSYYWKGKDINTVWFCTVPFGMTPSEQYAWFYYGNGKKYMKEVYDKFGVYNYPGGNTGNQMGGWFRKEIKTVDDLKGLKMRIPGLAGEVMAKLGVNVTNIPAGELYTALDRGTIDALEWVGPGMDIKMGFYKVAKYYYTGWHEPASEMQFLVNKKAFDKLPKKYQTMLEVGMKAAAMDMYIENFAASVDAWQKIKKEHPEIQVKTFPLPVLKALKKAADEVYDEYAAKNPKFKEIRDDYFSYMKKARQWSMMSQYYYLQTSKELGITK</sequence>
<keyword evidence="1 4" id="KW-0732">Signal</keyword>
<keyword evidence="3" id="KW-0479">Metal-binding</keyword>
<feature type="chain" id="PRO_5031572040" evidence="4">
    <location>
        <begin position="25"/>
        <end position="359"/>
    </location>
</feature>
<dbReference type="NCBIfam" id="NF037995">
    <property type="entry name" value="TRAP_S1"/>
    <property type="match status" value="1"/>
</dbReference>
<dbReference type="PANTHER" id="PTHR33376">
    <property type="match status" value="1"/>
</dbReference>
<feature type="binding site" evidence="3">
    <location>
        <position position="209"/>
    </location>
    <ligand>
        <name>substrate</name>
    </ligand>
</feature>
<accession>A0A7V2WLD4</accession>
<feature type="binding site" evidence="3">
    <location>
        <position position="210"/>
    </location>
    <ligand>
        <name>Na(+)</name>
        <dbReference type="ChEBI" id="CHEBI:29101"/>
    </ligand>
</feature>
<comment type="caution">
    <text evidence="5">The sequence shown here is derived from an EMBL/GenBank/DDBJ whole genome shotgun (WGS) entry which is preliminary data.</text>
</comment>
<dbReference type="Gene3D" id="3.40.190.170">
    <property type="entry name" value="Bacterial extracellular solute-binding protein, family 7"/>
    <property type="match status" value="1"/>
</dbReference>
<dbReference type="SUPFAM" id="SSF53850">
    <property type="entry name" value="Periplasmic binding protein-like II"/>
    <property type="match status" value="1"/>
</dbReference>
<dbReference type="PANTHER" id="PTHR33376:SF5">
    <property type="entry name" value="EXTRACYTOPLASMIC SOLUTE RECEPTOR PROTEIN"/>
    <property type="match status" value="1"/>
</dbReference>